<comment type="caution">
    <text evidence="1">The sequence shown here is derived from an EMBL/GenBank/DDBJ whole genome shotgun (WGS) entry which is preliminary data.</text>
</comment>
<organism evidence="1 2">
    <name type="scientific">Neobacillus bataviensis</name>
    <dbReference type="NCBI Taxonomy" id="220685"/>
    <lineage>
        <taxon>Bacteria</taxon>
        <taxon>Bacillati</taxon>
        <taxon>Bacillota</taxon>
        <taxon>Bacilli</taxon>
        <taxon>Bacillales</taxon>
        <taxon>Bacillaceae</taxon>
        <taxon>Neobacillus</taxon>
    </lineage>
</organism>
<evidence type="ECO:0008006" key="3">
    <source>
        <dbReference type="Google" id="ProtNLM"/>
    </source>
</evidence>
<proteinExistence type="predicted"/>
<dbReference type="AlphaFoldDB" id="A0A561CQ88"/>
<protein>
    <recommendedName>
        <fullName evidence="3">Transposase</fullName>
    </recommendedName>
</protein>
<keyword evidence="2" id="KW-1185">Reference proteome</keyword>
<name>A0A561CQ88_9BACI</name>
<reference evidence="1 2" key="1">
    <citation type="submission" date="2019-06" db="EMBL/GenBank/DDBJ databases">
        <title>Sorghum-associated microbial communities from plants grown in Nebraska, USA.</title>
        <authorList>
            <person name="Schachtman D."/>
        </authorList>
    </citation>
    <scope>NUCLEOTIDE SEQUENCE [LARGE SCALE GENOMIC DNA]</scope>
    <source>
        <strain evidence="1 2">2482</strain>
    </source>
</reference>
<gene>
    <name evidence="1" type="ORF">FB550_11528</name>
</gene>
<accession>A0A561CQ88</accession>
<dbReference type="Proteomes" id="UP000319671">
    <property type="component" value="Unassembled WGS sequence"/>
</dbReference>
<sequence length="81" mass="9422">MFKLKENCGKIASVRKIMHNKLANTILKMGNQVYSEKMNYKGLQKTKFGKRIGYKALSMFLSIINKKLSYQGLKIEYVNTR</sequence>
<dbReference type="EMBL" id="VIVN01000015">
    <property type="protein sequence ID" value="TWD93391.1"/>
    <property type="molecule type" value="Genomic_DNA"/>
</dbReference>
<evidence type="ECO:0000313" key="2">
    <source>
        <dbReference type="Proteomes" id="UP000319671"/>
    </source>
</evidence>
<evidence type="ECO:0000313" key="1">
    <source>
        <dbReference type="EMBL" id="TWD93391.1"/>
    </source>
</evidence>